<dbReference type="SUPFAM" id="SSF103473">
    <property type="entry name" value="MFS general substrate transporter"/>
    <property type="match status" value="1"/>
</dbReference>
<comment type="subcellular location">
    <subcellularLocation>
        <location evidence="1">Membrane</location>
        <topology evidence="1">Multi-pass membrane protein</topology>
    </subcellularLocation>
</comment>
<name>A0A9J6CMA0_POLVA</name>
<dbReference type="InterPro" id="IPR011701">
    <property type="entry name" value="MFS"/>
</dbReference>
<feature type="transmembrane region" description="Helical" evidence="5">
    <location>
        <begin position="304"/>
        <end position="323"/>
    </location>
</feature>
<dbReference type="InterPro" id="IPR036259">
    <property type="entry name" value="MFS_trans_sf"/>
</dbReference>
<dbReference type="AlphaFoldDB" id="A0A9J6CMA0"/>
<evidence type="ECO:0000256" key="4">
    <source>
        <dbReference type="ARBA" id="ARBA00023136"/>
    </source>
</evidence>
<keyword evidence="3 5" id="KW-1133">Transmembrane helix</keyword>
<feature type="transmembrane region" description="Helical" evidence="5">
    <location>
        <begin position="177"/>
        <end position="199"/>
    </location>
</feature>
<feature type="transmembrane region" description="Helical" evidence="5">
    <location>
        <begin position="394"/>
        <end position="417"/>
    </location>
</feature>
<dbReference type="EMBL" id="JADBJN010000001">
    <property type="protein sequence ID" value="KAG5683410.1"/>
    <property type="molecule type" value="Genomic_DNA"/>
</dbReference>
<dbReference type="Gene3D" id="1.20.1250.20">
    <property type="entry name" value="MFS general substrate transporter like domains"/>
    <property type="match status" value="1"/>
</dbReference>
<gene>
    <name evidence="6" type="ORF">PVAND_012693</name>
</gene>
<comment type="caution">
    <text evidence="6">The sequence shown here is derived from an EMBL/GenBank/DDBJ whole genome shotgun (WGS) entry which is preliminary data.</text>
</comment>
<feature type="transmembrane region" description="Helical" evidence="5">
    <location>
        <begin position="205"/>
        <end position="226"/>
    </location>
</feature>
<evidence type="ECO:0000313" key="7">
    <source>
        <dbReference type="Proteomes" id="UP001107558"/>
    </source>
</evidence>
<feature type="transmembrane region" description="Helical" evidence="5">
    <location>
        <begin position="138"/>
        <end position="165"/>
    </location>
</feature>
<evidence type="ECO:0008006" key="8">
    <source>
        <dbReference type="Google" id="ProtNLM"/>
    </source>
</evidence>
<reference evidence="6" key="1">
    <citation type="submission" date="2021-03" db="EMBL/GenBank/DDBJ databases">
        <title>Chromosome level genome of the anhydrobiotic midge Polypedilum vanderplanki.</title>
        <authorList>
            <person name="Yoshida Y."/>
            <person name="Kikawada T."/>
            <person name="Gusev O."/>
        </authorList>
    </citation>
    <scope>NUCLEOTIDE SEQUENCE</scope>
    <source>
        <strain evidence="6">NIAS01</strain>
        <tissue evidence="6">Whole body or cell culture</tissue>
    </source>
</reference>
<evidence type="ECO:0000256" key="1">
    <source>
        <dbReference type="ARBA" id="ARBA00004141"/>
    </source>
</evidence>
<feature type="transmembrane region" description="Helical" evidence="5">
    <location>
        <begin position="12"/>
        <end position="34"/>
    </location>
</feature>
<evidence type="ECO:0000313" key="6">
    <source>
        <dbReference type="EMBL" id="KAG5683410.1"/>
    </source>
</evidence>
<protein>
    <recommendedName>
        <fullName evidence="8">Adenylate cyclase</fullName>
    </recommendedName>
</protein>
<dbReference type="GO" id="GO:0022857">
    <property type="term" value="F:transmembrane transporter activity"/>
    <property type="evidence" value="ECO:0007669"/>
    <property type="project" value="InterPro"/>
</dbReference>
<dbReference type="Pfam" id="PF07690">
    <property type="entry name" value="MFS_1"/>
    <property type="match status" value="1"/>
</dbReference>
<proteinExistence type="predicted"/>
<feature type="transmembrane region" description="Helical" evidence="5">
    <location>
        <begin position="423"/>
        <end position="447"/>
    </location>
</feature>
<keyword evidence="7" id="KW-1185">Reference proteome</keyword>
<sequence length="464" mass="52583">MSYSQNKNQLKLHLLEFSLCLFNFATALTSTLLINQLLKQTCIQFGYEKSLCNLLSENEKNTTKIEEELQPYVADIVLIKNILNSSVPAVLQLFLGPWSDKNGRKKVMNFSSIGFVLTHTSIAAVCYYSDYINPLNPWIYIICYIPVNFLGGFESMTTASICYITDTCDEAKRSSHFVIIEYMNTFSFIIGALLSPFILSVSNGTTVFTTAAICTILGKFIINAFVDESVQIIESSTTTLTSILSVEHIREMIKTCFMTRILYGRSILLGLILIMSLNKFASACWQNVGYLYVRETFNWIMEDFSYLQTSNVLIAFLGTFFAIRVFKKYLGFSDIILISFAIFGNFIDFILRVFANQSWQMYAISLISCIKMIIHPLCRSIISLVISKNEMGKVMSFISSIESLANVIAPAVFVTIYEATYTTFSGAFFLVSALVYLINLFVIYYVMIVKQITSNIKNKYIEID</sequence>
<accession>A0A9J6CMA0</accession>
<dbReference type="PANTHER" id="PTHR23507:SF39">
    <property type="entry name" value="GH23453P-RELATED"/>
    <property type="match status" value="1"/>
</dbReference>
<dbReference type="PANTHER" id="PTHR23507">
    <property type="entry name" value="ZGC:174356"/>
    <property type="match status" value="1"/>
</dbReference>
<feature type="transmembrane region" description="Helical" evidence="5">
    <location>
        <begin position="110"/>
        <end position="132"/>
    </location>
</feature>
<evidence type="ECO:0000256" key="5">
    <source>
        <dbReference type="SAM" id="Phobius"/>
    </source>
</evidence>
<dbReference type="OrthoDB" id="430300at2759"/>
<feature type="transmembrane region" description="Helical" evidence="5">
    <location>
        <begin position="361"/>
        <end position="382"/>
    </location>
</feature>
<feature type="transmembrane region" description="Helical" evidence="5">
    <location>
        <begin position="335"/>
        <end position="355"/>
    </location>
</feature>
<dbReference type="GO" id="GO:0016020">
    <property type="term" value="C:membrane"/>
    <property type="evidence" value="ECO:0007669"/>
    <property type="project" value="UniProtKB-SubCell"/>
</dbReference>
<organism evidence="6 7">
    <name type="scientific">Polypedilum vanderplanki</name>
    <name type="common">Sleeping chironomid midge</name>
    <dbReference type="NCBI Taxonomy" id="319348"/>
    <lineage>
        <taxon>Eukaryota</taxon>
        <taxon>Metazoa</taxon>
        <taxon>Ecdysozoa</taxon>
        <taxon>Arthropoda</taxon>
        <taxon>Hexapoda</taxon>
        <taxon>Insecta</taxon>
        <taxon>Pterygota</taxon>
        <taxon>Neoptera</taxon>
        <taxon>Endopterygota</taxon>
        <taxon>Diptera</taxon>
        <taxon>Nematocera</taxon>
        <taxon>Chironomoidea</taxon>
        <taxon>Chironomidae</taxon>
        <taxon>Chironominae</taxon>
        <taxon>Polypedilum</taxon>
        <taxon>Polypedilum</taxon>
    </lineage>
</organism>
<keyword evidence="4 5" id="KW-0472">Membrane</keyword>
<evidence type="ECO:0000256" key="2">
    <source>
        <dbReference type="ARBA" id="ARBA00022692"/>
    </source>
</evidence>
<dbReference type="Proteomes" id="UP001107558">
    <property type="component" value="Chromosome 1"/>
</dbReference>
<keyword evidence="2 5" id="KW-0812">Transmembrane</keyword>
<feature type="transmembrane region" description="Helical" evidence="5">
    <location>
        <begin position="267"/>
        <end position="292"/>
    </location>
</feature>
<evidence type="ECO:0000256" key="3">
    <source>
        <dbReference type="ARBA" id="ARBA00022989"/>
    </source>
</evidence>